<comment type="caution">
    <text evidence="1">The sequence shown here is derived from an EMBL/GenBank/DDBJ whole genome shotgun (WGS) entry which is preliminary data.</text>
</comment>
<dbReference type="AlphaFoldDB" id="A0A7V3JA92"/>
<accession>A0A7V3JA92</accession>
<organism evidence="1">
    <name type="scientific">candidate division CPR3 bacterium</name>
    <dbReference type="NCBI Taxonomy" id="2268181"/>
    <lineage>
        <taxon>Bacteria</taxon>
        <taxon>Bacteria division CPR3</taxon>
    </lineage>
</organism>
<reference evidence="1" key="1">
    <citation type="journal article" date="2020" name="mSystems">
        <title>Genome- and Community-Level Interaction Insights into Carbon Utilization and Element Cycling Functions of Hydrothermarchaeota in Hydrothermal Sediment.</title>
        <authorList>
            <person name="Zhou Z."/>
            <person name="Liu Y."/>
            <person name="Xu W."/>
            <person name="Pan J."/>
            <person name="Luo Z.H."/>
            <person name="Li M."/>
        </authorList>
    </citation>
    <scope>NUCLEOTIDE SEQUENCE [LARGE SCALE GENOMIC DNA]</scope>
    <source>
        <strain evidence="1">SpSt-757</strain>
    </source>
</reference>
<dbReference type="Gene3D" id="3.30.460.70">
    <property type="match status" value="1"/>
</dbReference>
<protein>
    <submittedName>
        <fullName evidence="1">Uncharacterized protein</fullName>
    </submittedName>
</protein>
<name>A0A7V3JA92_UNCC3</name>
<proteinExistence type="predicted"/>
<gene>
    <name evidence="1" type="ORF">ENV41_03835</name>
</gene>
<dbReference type="EMBL" id="DTGG01000121">
    <property type="protein sequence ID" value="HFZ09242.1"/>
    <property type="molecule type" value="Genomic_DNA"/>
</dbReference>
<evidence type="ECO:0000313" key="1">
    <source>
        <dbReference type="EMBL" id="HFZ09242.1"/>
    </source>
</evidence>
<sequence length="179" mass="20793">MTDEEKQKKINQINKKFADILYSALISTCQKAFKVEKEVISASELKAVVKRYLPEVWVATQDERFQITDWSTWQNIINWDWTDHKEYIADFFDCDNYSSLFNARAAEIYLLNSAGRLSCSVETPQGLLPHRASIIVAKDGAALKVYILETQNDEWVEVEKGKPIKIKNWVYYPTQAEFN</sequence>